<dbReference type="PATRIC" id="fig|883079.3.peg.86"/>
<keyword evidence="3" id="KW-0805">Transcription regulation</keyword>
<dbReference type="PANTHER" id="PTHR30126">
    <property type="entry name" value="HTH-TYPE TRANSCRIPTIONAL REGULATOR"/>
    <property type="match status" value="1"/>
</dbReference>
<dbReference type="GO" id="GO:0003700">
    <property type="term" value="F:DNA-binding transcription factor activity"/>
    <property type="evidence" value="ECO:0007669"/>
    <property type="project" value="InterPro"/>
</dbReference>
<comment type="similarity">
    <text evidence="2">Belongs to the LysR transcriptional regulatory family.</text>
</comment>
<dbReference type="AlphaFoldDB" id="K8PSM6"/>
<sequence>MDTELARTFLTVVEAGNFISAAERLHVSQSTVSTRIHTLEDLLGCVLFVRNKAGTTLTHSGRQFQKHATALVRTVAQARHDIGIPEGFSGTLVIGGRIGLWEEFLLQWLPLMQKAAPTISVRAESGLEPEVMQGLIEGRVDIGVMYTPQSRPGLKVEQLFDERLVMVSTSARHTPEPLDNYVYVDWGPEFYARHSASFPNFGSPSLTVNIGWLGLQHLMKNEGSGYFPLRIVLPHLSAKRLHLVAGAPEFSIPAYVVYPADSEHEAISVAVDSMHRLAAATKGKIAAKPVRRPAQAKR</sequence>
<dbReference type="SUPFAM" id="SSF46785">
    <property type="entry name" value="Winged helix' DNA-binding domain"/>
    <property type="match status" value="1"/>
</dbReference>
<dbReference type="EMBL" id="AGWY01000001">
    <property type="protein sequence ID" value="EKS42540.1"/>
    <property type="molecule type" value="Genomic_DNA"/>
</dbReference>
<feature type="domain" description="HTH lysR-type" evidence="6">
    <location>
        <begin position="1"/>
        <end position="58"/>
    </location>
</feature>
<dbReference type="PANTHER" id="PTHR30126:SF21">
    <property type="entry name" value="TRANSCRIPTIONAL REGULATOR-RELATED"/>
    <property type="match status" value="1"/>
</dbReference>
<reference evidence="7 8" key="1">
    <citation type="submission" date="2012-04" db="EMBL/GenBank/DDBJ databases">
        <title>The Genome Sequence of Afipia clevelandensis ATCC 49720.</title>
        <authorList>
            <consortium name="The Broad Institute Genome Sequencing Platform"/>
            <person name="Earl A."/>
            <person name="Ward D."/>
            <person name="Feldgarden M."/>
            <person name="Gevers D."/>
            <person name="Huys G."/>
            <person name="Walker B."/>
            <person name="Young S.K."/>
            <person name="Zeng Q."/>
            <person name="Gargeya S."/>
            <person name="Fitzgerald M."/>
            <person name="Haas B."/>
            <person name="Abouelleil A."/>
            <person name="Alvarado L."/>
            <person name="Arachchi H.M."/>
            <person name="Berlin A."/>
            <person name="Chapman S.B."/>
            <person name="Goldberg J."/>
            <person name="Griggs A."/>
            <person name="Gujja S."/>
            <person name="Hansen M."/>
            <person name="Howarth C."/>
            <person name="Imamovic A."/>
            <person name="Larimer J."/>
            <person name="McCowen C."/>
            <person name="Montmayeur A."/>
            <person name="Murphy C."/>
            <person name="Neiman D."/>
            <person name="Pearson M."/>
            <person name="Priest M."/>
            <person name="Roberts A."/>
            <person name="Saif S."/>
            <person name="Shea T."/>
            <person name="Sisk P."/>
            <person name="Sykes S."/>
            <person name="Wortman J."/>
            <person name="Nusbaum C."/>
            <person name="Birren B."/>
        </authorList>
    </citation>
    <scope>NUCLEOTIDE SEQUENCE [LARGE SCALE GENOMIC DNA]</scope>
    <source>
        <strain evidence="7 8">ATCC 49720</strain>
    </source>
</reference>
<evidence type="ECO:0000256" key="1">
    <source>
        <dbReference type="ARBA" id="ARBA00003502"/>
    </source>
</evidence>
<name>K8PSM6_9BRAD</name>
<proteinExistence type="inferred from homology"/>
<dbReference type="Gene3D" id="3.40.190.10">
    <property type="entry name" value="Periplasmic binding protein-like II"/>
    <property type="match status" value="1"/>
</dbReference>
<gene>
    <name evidence="7" type="ORF">HMPREF9696_00083</name>
</gene>
<evidence type="ECO:0000313" key="7">
    <source>
        <dbReference type="EMBL" id="EKS42540.1"/>
    </source>
</evidence>
<protein>
    <recommendedName>
        <fullName evidence="6">HTH lysR-type domain-containing protein</fullName>
    </recommendedName>
</protein>
<dbReference type="Pfam" id="PF00126">
    <property type="entry name" value="HTH_1"/>
    <property type="match status" value="1"/>
</dbReference>
<comment type="function">
    <text evidence="1">NodD regulates the expression of the nodABCFE genes which encode other nodulation proteins. NodD is also a negative regulator of its own expression. Binds flavonoids as inducers.</text>
</comment>
<evidence type="ECO:0000313" key="8">
    <source>
        <dbReference type="Proteomes" id="UP000001095"/>
    </source>
</evidence>
<dbReference type="Proteomes" id="UP000001095">
    <property type="component" value="Unassembled WGS sequence"/>
</dbReference>
<comment type="caution">
    <text evidence="7">The sequence shown here is derived from an EMBL/GenBank/DDBJ whole genome shotgun (WGS) entry which is preliminary data.</text>
</comment>
<dbReference type="InterPro" id="IPR036390">
    <property type="entry name" value="WH_DNA-bd_sf"/>
</dbReference>
<dbReference type="FunFam" id="1.10.10.10:FF:000001">
    <property type="entry name" value="LysR family transcriptional regulator"/>
    <property type="match status" value="1"/>
</dbReference>
<evidence type="ECO:0000256" key="3">
    <source>
        <dbReference type="ARBA" id="ARBA00023015"/>
    </source>
</evidence>
<keyword evidence="8" id="KW-1185">Reference proteome</keyword>
<dbReference type="RefSeq" id="WP_002710949.1">
    <property type="nucleotide sequence ID" value="NZ_KB375281.1"/>
</dbReference>
<evidence type="ECO:0000259" key="6">
    <source>
        <dbReference type="PROSITE" id="PS50931"/>
    </source>
</evidence>
<dbReference type="InterPro" id="IPR005119">
    <property type="entry name" value="LysR_subst-bd"/>
</dbReference>
<organism evidence="7 8">
    <name type="scientific">Afipia clevelandensis ATCC 49720</name>
    <dbReference type="NCBI Taxonomy" id="883079"/>
    <lineage>
        <taxon>Bacteria</taxon>
        <taxon>Pseudomonadati</taxon>
        <taxon>Pseudomonadota</taxon>
        <taxon>Alphaproteobacteria</taxon>
        <taxon>Hyphomicrobiales</taxon>
        <taxon>Nitrobacteraceae</taxon>
        <taxon>Afipia</taxon>
    </lineage>
</organism>
<dbReference type="InterPro" id="IPR036388">
    <property type="entry name" value="WH-like_DNA-bd_sf"/>
</dbReference>
<dbReference type="CDD" id="cd05466">
    <property type="entry name" value="PBP2_LTTR_substrate"/>
    <property type="match status" value="1"/>
</dbReference>
<dbReference type="InterPro" id="IPR000847">
    <property type="entry name" value="LysR_HTH_N"/>
</dbReference>
<dbReference type="PROSITE" id="PS50931">
    <property type="entry name" value="HTH_LYSR"/>
    <property type="match status" value="1"/>
</dbReference>
<dbReference type="SUPFAM" id="SSF53850">
    <property type="entry name" value="Periplasmic binding protein-like II"/>
    <property type="match status" value="1"/>
</dbReference>
<keyword evidence="4" id="KW-0238">DNA-binding</keyword>
<dbReference type="OrthoDB" id="9786526at2"/>
<accession>K8PSM6</accession>
<dbReference type="Gene3D" id="1.10.10.10">
    <property type="entry name" value="Winged helix-like DNA-binding domain superfamily/Winged helix DNA-binding domain"/>
    <property type="match status" value="1"/>
</dbReference>
<evidence type="ECO:0000256" key="5">
    <source>
        <dbReference type="ARBA" id="ARBA00023163"/>
    </source>
</evidence>
<dbReference type="HOGENOM" id="CLU_039613_8_1_5"/>
<dbReference type="Pfam" id="PF03466">
    <property type="entry name" value="LysR_substrate"/>
    <property type="match status" value="1"/>
</dbReference>
<dbReference type="GO" id="GO:0000976">
    <property type="term" value="F:transcription cis-regulatory region binding"/>
    <property type="evidence" value="ECO:0007669"/>
    <property type="project" value="TreeGrafter"/>
</dbReference>
<keyword evidence="5" id="KW-0804">Transcription</keyword>
<evidence type="ECO:0000256" key="2">
    <source>
        <dbReference type="ARBA" id="ARBA00009437"/>
    </source>
</evidence>
<dbReference type="PRINTS" id="PR00039">
    <property type="entry name" value="HTHLYSR"/>
</dbReference>
<evidence type="ECO:0000256" key="4">
    <source>
        <dbReference type="ARBA" id="ARBA00023125"/>
    </source>
</evidence>